<evidence type="ECO:0000313" key="3">
    <source>
        <dbReference type="Proteomes" id="UP000014984"/>
    </source>
</evidence>
<keyword evidence="1" id="KW-0812">Transmembrane</keyword>
<dbReference type="EMBL" id="CP005074">
    <property type="protein sequence ID" value="AGR40779.1"/>
    <property type="molecule type" value="Genomic_DNA"/>
</dbReference>
<accession>S5LSY0</accession>
<dbReference type="KEGG" id="stai:STAIW_v1c00870"/>
<evidence type="ECO:0000256" key="1">
    <source>
        <dbReference type="SAM" id="Phobius"/>
    </source>
</evidence>
<feature type="transmembrane region" description="Helical" evidence="1">
    <location>
        <begin position="132"/>
        <end position="150"/>
    </location>
</feature>
<feature type="transmembrane region" description="Helical" evidence="1">
    <location>
        <begin position="14"/>
        <end position="37"/>
    </location>
</feature>
<dbReference type="AlphaFoldDB" id="S5LSY0"/>
<dbReference type="RefSeq" id="WP_020833918.1">
    <property type="nucleotide sequence ID" value="NC_021846.1"/>
</dbReference>
<dbReference type="OrthoDB" id="389612at2"/>
<proteinExistence type="predicted"/>
<keyword evidence="1" id="KW-1133">Transmembrane helix</keyword>
<sequence>MNFKTVKPTLKKSILWFGSLTFSIIVITLIIILSSPMETKTKVSWASQILLNFILVYLVCVCLNIGKTMVSLFYNLEIKTDLETKEQEVNVIKSNYCYIFLLVFTIGCFFIEMTSGSLINKVSWVINAKDSWWIYLILFMINFIYIYLFIEITKYLIQNNNDFKKEYLEQYNKKEENLKLKD</sequence>
<gene>
    <name evidence="2" type="ORF">STAIW_v1c00870</name>
</gene>
<feature type="transmembrane region" description="Helical" evidence="1">
    <location>
        <begin position="95"/>
        <end position="112"/>
    </location>
</feature>
<reference evidence="2 3" key="1">
    <citation type="journal article" date="2013" name="Genome Biol. Evol.">
        <title>Comparison of metabolic capacities and inference of gene content evolution in mosquito-associated Spiroplasma diminutum and S. taiwanense.</title>
        <authorList>
            <person name="Lo W.S."/>
            <person name="Ku C."/>
            <person name="Chen L.L."/>
            <person name="Chang T.H."/>
            <person name="Kuo C.H."/>
        </authorList>
    </citation>
    <scope>NUCLEOTIDE SEQUENCE [LARGE SCALE GENOMIC DNA]</scope>
    <source>
        <strain evidence="2">CT-1</strain>
    </source>
</reference>
<organism evidence="2 3">
    <name type="scientific">Spiroplasma taiwanense CT-1</name>
    <dbReference type="NCBI Taxonomy" id="1276220"/>
    <lineage>
        <taxon>Bacteria</taxon>
        <taxon>Bacillati</taxon>
        <taxon>Mycoplasmatota</taxon>
        <taxon>Mollicutes</taxon>
        <taxon>Entomoplasmatales</taxon>
        <taxon>Spiroplasmataceae</taxon>
        <taxon>Spiroplasma</taxon>
    </lineage>
</organism>
<evidence type="ECO:0008006" key="4">
    <source>
        <dbReference type="Google" id="ProtNLM"/>
    </source>
</evidence>
<feature type="transmembrane region" description="Helical" evidence="1">
    <location>
        <begin position="49"/>
        <end position="74"/>
    </location>
</feature>
<protein>
    <recommendedName>
        <fullName evidence="4">Transmembrane protein</fullName>
    </recommendedName>
</protein>
<keyword evidence="3" id="KW-1185">Reference proteome</keyword>
<keyword evidence="1" id="KW-0472">Membrane</keyword>
<evidence type="ECO:0000313" key="2">
    <source>
        <dbReference type="EMBL" id="AGR40779.1"/>
    </source>
</evidence>
<dbReference type="HOGENOM" id="CLU_1460415_0_0_14"/>
<dbReference type="Proteomes" id="UP000014984">
    <property type="component" value="Chromosome"/>
</dbReference>
<dbReference type="PATRIC" id="fig|1276220.3.peg.88"/>
<name>S5LSY0_9MOLU</name>